<reference evidence="1 2" key="1">
    <citation type="submission" date="2014-04" db="EMBL/GenBank/DDBJ databases">
        <title>Evolutionary Origins and Diversification of the Mycorrhizal Mutualists.</title>
        <authorList>
            <consortium name="DOE Joint Genome Institute"/>
            <consortium name="Mycorrhizal Genomics Consortium"/>
            <person name="Kohler A."/>
            <person name="Kuo A."/>
            <person name="Nagy L.G."/>
            <person name="Floudas D."/>
            <person name="Copeland A."/>
            <person name="Barry K.W."/>
            <person name="Cichocki N."/>
            <person name="Veneault-Fourrey C."/>
            <person name="LaButti K."/>
            <person name="Lindquist E.A."/>
            <person name="Lipzen A."/>
            <person name="Lundell T."/>
            <person name="Morin E."/>
            <person name="Murat C."/>
            <person name="Riley R."/>
            <person name="Ohm R."/>
            <person name="Sun H."/>
            <person name="Tunlid A."/>
            <person name="Henrissat B."/>
            <person name="Grigoriev I.V."/>
            <person name="Hibbett D.S."/>
            <person name="Martin F."/>
        </authorList>
    </citation>
    <scope>NUCLEOTIDE SEQUENCE [LARGE SCALE GENOMIC DNA]</scope>
    <source>
        <strain evidence="1 2">Koide BX008</strain>
    </source>
</reference>
<accession>A0A0C2SPG7</accession>
<gene>
    <name evidence="1" type="ORF">M378DRAFT_543707</name>
</gene>
<evidence type="ECO:0000313" key="2">
    <source>
        <dbReference type="Proteomes" id="UP000054549"/>
    </source>
</evidence>
<evidence type="ECO:0000313" key="1">
    <source>
        <dbReference type="EMBL" id="KIL65120.1"/>
    </source>
</evidence>
<proteinExistence type="predicted"/>
<dbReference type="EMBL" id="KN818244">
    <property type="protein sequence ID" value="KIL65120.1"/>
    <property type="molecule type" value="Genomic_DNA"/>
</dbReference>
<dbReference type="InParanoid" id="A0A0C2SPG7"/>
<name>A0A0C2SPG7_AMAMK</name>
<dbReference type="Proteomes" id="UP000054549">
    <property type="component" value="Unassembled WGS sequence"/>
</dbReference>
<organism evidence="1 2">
    <name type="scientific">Amanita muscaria (strain Koide BX008)</name>
    <dbReference type="NCBI Taxonomy" id="946122"/>
    <lineage>
        <taxon>Eukaryota</taxon>
        <taxon>Fungi</taxon>
        <taxon>Dikarya</taxon>
        <taxon>Basidiomycota</taxon>
        <taxon>Agaricomycotina</taxon>
        <taxon>Agaricomycetes</taxon>
        <taxon>Agaricomycetidae</taxon>
        <taxon>Agaricales</taxon>
        <taxon>Pluteineae</taxon>
        <taxon>Amanitaceae</taxon>
        <taxon>Amanita</taxon>
    </lineage>
</organism>
<keyword evidence="2" id="KW-1185">Reference proteome</keyword>
<sequence>MIGFFFLDPFTFDLDAEADTLRLSSAVITVFNSDRYRYDDMNQNAFKPWRLLSRVRFQHGPMISSSLLCNTLATPTTFFIDGRNVYWHCKTLWHFESYSDTSTVVAKSYTQPTEASPSLPPRTHYFLLILSSLHLEPRPPGKNLTSRDKSMKFRSNRFSPLHLSTFFHRRR</sequence>
<dbReference type="AlphaFoldDB" id="A0A0C2SPG7"/>
<dbReference type="HOGENOM" id="CLU_1562477_0_0_1"/>
<protein>
    <submittedName>
        <fullName evidence="1">Uncharacterized protein</fullName>
    </submittedName>
</protein>